<keyword evidence="14" id="KW-1185">Reference proteome</keyword>
<reference evidence="13" key="3">
    <citation type="submission" date="2015-06" db="UniProtKB">
        <authorList>
            <consortium name="EnsemblMetazoa"/>
        </authorList>
    </citation>
    <scope>IDENTIFICATION</scope>
</reference>
<dbReference type="eggNOG" id="KOG2587">
    <property type="taxonomic scope" value="Eukaryota"/>
</dbReference>
<dbReference type="Proteomes" id="UP000015101">
    <property type="component" value="Unassembled WGS sequence"/>
</dbReference>
<evidence type="ECO:0000256" key="3">
    <source>
        <dbReference type="ARBA" id="ARBA00016689"/>
    </source>
</evidence>
<comment type="similarity">
    <text evidence="2 7">Belongs to the eukaryotic RPC3/POLR3C RNA polymerase subunit family.</text>
</comment>
<dbReference type="InterPro" id="IPR055207">
    <property type="entry name" value="POLR3C_WHD"/>
</dbReference>
<reference evidence="12 14" key="2">
    <citation type="journal article" date="2013" name="Nature">
        <title>Insights into bilaterian evolution from three spiralian genomes.</title>
        <authorList>
            <person name="Simakov O."/>
            <person name="Marletaz F."/>
            <person name="Cho S.J."/>
            <person name="Edsinger-Gonzales E."/>
            <person name="Havlak P."/>
            <person name="Hellsten U."/>
            <person name="Kuo D.H."/>
            <person name="Larsson T."/>
            <person name="Lv J."/>
            <person name="Arendt D."/>
            <person name="Savage R."/>
            <person name="Osoegawa K."/>
            <person name="de Jong P."/>
            <person name="Grimwood J."/>
            <person name="Chapman J.A."/>
            <person name="Shapiro H."/>
            <person name="Aerts A."/>
            <person name="Otillar R.P."/>
            <person name="Terry A.Y."/>
            <person name="Boore J.L."/>
            <person name="Grigoriev I.V."/>
            <person name="Lindberg D.R."/>
            <person name="Seaver E.C."/>
            <person name="Weisblat D.A."/>
            <person name="Putnam N.H."/>
            <person name="Rokhsar D.S."/>
        </authorList>
    </citation>
    <scope>NUCLEOTIDE SEQUENCE</scope>
</reference>
<evidence type="ECO:0000313" key="13">
    <source>
        <dbReference type="EnsemblMetazoa" id="HelroP193781"/>
    </source>
</evidence>
<feature type="domain" description="RNA polymerase III subunit RPC82-related helix-turn-helix" evidence="10">
    <location>
        <begin position="9"/>
        <end position="64"/>
    </location>
</feature>
<dbReference type="RefSeq" id="XP_009027124.1">
    <property type="nucleotide sequence ID" value="XM_009028876.1"/>
</dbReference>
<evidence type="ECO:0000256" key="7">
    <source>
        <dbReference type="RuleBase" id="RU367076"/>
    </source>
</evidence>
<protein>
    <recommendedName>
        <fullName evidence="3 7">DNA-directed RNA polymerase III subunit RPC3</fullName>
        <shortName evidence="7">RNA polymerase III subunit C3</shortName>
    </recommendedName>
</protein>
<dbReference type="EMBL" id="KB097563">
    <property type="protein sequence ID" value="ESN94762.1"/>
    <property type="molecule type" value="Genomic_DNA"/>
</dbReference>
<dbReference type="GeneID" id="20212772"/>
<comment type="function">
    <text evidence="7">DNA-dependent RNA polymerase catalyzes the transcription of DNA into RNA using the four ribonucleoside triphosphates as substrates. Specific core component of RNA polymerase III which synthesizes small RNAs, such as 5S rRNA and tRNAs.</text>
</comment>
<dbReference type="HOGENOM" id="CLU_023294_1_0_1"/>
<evidence type="ECO:0000259" key="9">
    <source>
        <dbReference type="Pfam" id="PF05645"/>
    </source>
</evidence>
<dbReference type="AlphaFoldDB" id="T1FVC6"/>
<dbReference type="PANTHER" id="PTHR12949">
    <property type="entry name" value="RNA POLYMERASE III DNA DIRECTED -RELATED"/>
    <property type="match status" value="1"/>
</dbReference>
<gene>
    <name evidence="13" type="primary">20212772</name>
    <name evidence="12" type="ORF">HELRODRAFT_193781</name>
</gene>
<dbReference type="InterPro" id="IPR008806">
    <property type="entry name" value="RNA_pol_III_Rpc82_C"/>
</dbReference>
<dbReference type="InParanoid" id="T1FVC6"/>
<dbReference type="Pfam" id="PF22536">
    <property type="entry name" value="WHD_POLR3C"/>
    <property type="match status" value="1"/>
</dbReference>
<dbReference type="InterPro" id="IPR013197">
    <property type="entry name" value="RNA_pol_III_RPC82-rel_HTH"/>
</dbReference>
<dbReference type="OrthoDB" id="272392at2759"/>
<dbReference type="InterPro" id="IPR039748">
    <property type="entry name" value="RPC3"/>
</dbReference>
<accession>T1FVC6</accession>
<dbReference type="GO" id="GO:0005666">
    <property type="term" value="C:RNA polymerase III complex"/>
    <property type="evidence" value="ECO:0000318"/>
    <property type="project" value="GO_Central"/>
</dbReference>
<keyword evidence="6 7" id="KW-0539">Nucleus</keyword>
<dbReference type="GO" id="GO:0003697">
    <property type="term" value="F:single-stranded DNA binding"/>
    <property type="evidence" value="ECO:0007669"/>
    <property type="project" value="UniProtKB-UniRule"/>
</dbReference>
<dbReference type="Pfam" id="PF05645">
    <property type="entry name" value="RNA_pol_Rpc82"/>
    <property type="match status" value="1"/>
</dbReference>
<feature type="compositionally biased region" description="Polar residues" evidence="8">
    <location>
        <begin position="161"/>
        <end position="179"/>
    </location>
</feature>
<evidence type="ECO:0000256" key="1">
    <source>
        <dbReference type="ARBA" id="ARBA00004123"/>
    </source>
</evidence>
<keyword evidence="4 7" id="KW-0240">DNA-directed RNA polymerase</keyword>
<evidence type="ECO:0000256" key="4">
    <source>
        <dbReference type="ARBA" id="ARBA00022478"/>
    </source>
</evidence>
<dbReference type="GO" id="GO:0006351">
    <property type="term" value="P:DNA-templated transcription"/>
    <property type="evidence" value="ECO:0007669"/>
    <property type="project" value="InterPro"/>
</dbReference>
<keyword evidence="5 7" id="KW-0804">Transcription</keyword>
<reference evidence="14" key="1">
    <citation type="submission" date="2012-12" db="EMBL/GenBank/DDBJ databases">
        <authorList>
            <person name="Hellsten U."/>
            <person name="Grimwood J."/>
            <person name="Chapman J.A."/>
            <person name="Shapiro H."/>
            <person name="Aerts A."/>
            <person name="Otillar R.P."/>
            <person name="Terry A.Y."/>
            <person name="Boore J.L."/>
            <person name="Simakov O."/>
            <person name="Marletaz F."/>
            <person name="Cho S.-J."/>
            <person name="Edsinger-Gonzales E."/>
            <person name="Havlak P."/>
            <person name="Kuo D.-H."/>
            <person name="Larsson T."/>
            <person name="Lv J."/>
            <person name="Arendt D."/>
            <person name="Savage R."/>
            <person name="Osoegawa K."/>
            <person name="de Jong P."/>
            <person name="Lindberg D.R."/>
            <person name="Seaver E.C."/>
            <person name="Weisblat D.A."/>
            <person name="Putnam N.H."/>
            <person name="Grigoriev I.V."/>
            <person name="Rokhsar D.S."/>
        </authorList>
    </citation>
    <scope>NUCLEOTIDE SEQUENCE</scope>
</reference>
<feature type="domain" description="DNA-directed RNA polymerase III subunit RPC3 winged-helix" evidence="11">
    <location>
        <begin position="377"/>
        <end position="432"/>
    </location>
</feature>
<dbReference type="EnsemblMetazoa" id="HelroT193781">
    <property type="protein sequence ID" value="HelroP193781"/>
    <property type="gene ID" value="HelroG193781"/>
</dbReference>
<dbReference type="KEGG" id="hro:HELRODRAFT_193781"/>
<evidence type="ECO:0000259" key="11">
    <source>
        <dbReference type="Pfam" id="PF22536"/>
    </source>
</evidence>
<dbReference type="EMBL" id="AMQM01007104">
    <property type="status" value="NOT_ANNOTATED_CDS"/>
    <property type="molecule type" value="Genomic_DNA"/>
</dbReference>
<dbReference type="InterPro" id="IPR036388">
    <property type="entry name" value="WH-like_DNA-bd_sf"/>
</dbReference>
<evidence type="ECO:0000256" key="2">
    <source>
        <dbReference type="ARBA" id="ARBA00007206"/>
    </source>
</evidence>
<evidence type="ECO:0000313" key="14">
    <source>
        <dbReference type="Proteomes" id="UP000015101"/>
    </source>
</evidence>
<sequence length="461" mass="52182">MSKNQVDFCAAITKDYFGPEVARVAQFLARNGSSVFRCLCSKGGFPEKMLKKSLWVLIQHNFVDVTVTQSGLTVYKINLNYILQKTRHFKFMYMVKCLYGDESKMIVEEISRHGKVDPCDVITSLSSQTGASRETLQEKWNQMKGDSLIVQCPLLDSSELQQTNSTPHKSCTTTNNNGATGMKARKRKNVVDSDEEADDKNVEPASKKFKSEGLWKLNSSKFNELLRNQIIIETMAMKIDRRSADIVKAILRLSELSQLQKNVANRFRTFGVTCNEIFSCLKKQMTSLTLLQLDQMLKILLEDANSILKYALSDMHVCIRWRDGPTAAVHCRSLPETSNPGDAFLHSSFVMKDGDSGGGVYRIDFQQAFTELGLAHVTSVIQERYGSKSLRIFRVVMLKKKIEQKQIEDLVMMDPKEAKELLYKLLEDNILFLTLYINVYKSLDGGLGVKASGKERVQVKD</sequence>
<dbReference type="FunFam" id="1.10.10.10:FF:000218">
    <property type="entry name" value="DNA-directed RNA polymerase III subunit RPC3"/>
    <property type="match status" value="1"/>
</dbReference>
<dbReference type="Gene3D" id="1.10.10.10">
    <property type="entry name" value="Winged helix-like DNA-binding domain superfamily/Winged helix DNA-binding domain"/>
    <property type="match status" value="4"/>
</dbReference>
<dbReference type="STRING" id="6412.T1FVC6"/>
<evidence type="ECO:0000313" key="12">
    <source>
        <dbReference type="EMBL" id="ESN94762.1"/>
    </source>
</evidence>
<proteinExistence type="inferred from homology"/>
<dbReference type="CTD" id="20212772"/>
<organism evidence="13 14">
    <name type="scientific">Helobdella robusta</name>
    <name type="common">Californian leech</name>
    <dbReference type="NCBI Taxonomy" id="6412"/>
    <lineage>
        <taxon>Eukaryota</taxon>
        <taxon>Metazoa</taxon>
        <taxon>Spiralia</taxon>
        <taxon>Lophotrochozoa</taxon>
        <taxon>Annelida</taxon>
        <taxon>Clitellata</taxon>
        <taxon>Hirudinea</taxon>
        <taxon>Rhynchobdellida</taxon>
        <taxon>Glossiphoniidae</taxon>
        <taxon>Helobdella</taxon>
    </lineage>
</organism>
<dbReference type="OMA" id="GQYVVHM"/>
<dbReference type="PANTHER" id="PTHR12949:SF0">
    <property type="entry name" value="DNA-DIRECTED RNA POLYMERASE III SUBUNIT RPC3"/>
    <property type="match status" value="1"/>
</dbReference>
<evidence type="ECO:0000256" key="8">
    <source>
        <dbReference type="SAM" id="MobiDB-lite"/>
    </source>
</evidence>
<evidence type="ECO:0000256" key="5">
    <source>
        <dbReference type="ARBA" id="ARBA00023163"/>
    </source>
</evidence>
<feature type="domain" description="RNA polymerase III Rpc82 C -terminal" evidence="9">
    <location>
        <begin position="160"/>
        <end position="302"/>
    </location>
</feature>
<dbReference type="FunCoup" id="T1FVC6">
    <property type="interactions" value="1322"/>
</dbReference>
<feature type="region of interest" description="Disordered" evidence="8">
    <location>
        <begin position="161"/>
        <end position="204"/>
    </location>
</feature>
<evidence type="ECO:0000256" key="6">
    <source>
        <dbReference type="ARBA" id="ARBA00023242"/>
    </source>
</evidence>
<evidence type="ECO:0000259" key="10">
    <source>
        <dbReference type="Pfam" id="PF08221"/>
    </source>
</evidence>
<comment type="subcellular location">
    <subcellularLocation>
        <location evidence="1 7">Nucleus</location>
    </subcellularLocation>
</comment>
<comment type="subunit">
    <text evidence="7">Component of the RNA polymerase III (Pol III) complex consisting of 17 subunits.</text>
</comment>
<dbReference type="Pfam" id="PF08221">
    <property type="entry name" value="HTH_9"/>
    <property type="match status" value="1"/>
</dbReference>
<name>T1FVC6_HELRO</name>